<dbReference type="SUPFAM" id="SSF53822">
    <property type="entry name" value="Periplasmic binding protein-like I"/>
    <property type="match status" value="1"/>
</dbReference>
<dbReference type="Gene3D" id="3.40.50.2300">
    <property type="match status" value="1"/>
</dbReference>
<dbReference type="EMBL" id="AJWY01001211">
    <property type="protein sequence ID" value="EKC80100.1"/>
    <property type="molecule type" value="Genomic_DNA"/>
</dbReference>
<gene>
    <name evidence="1" type="ORF">LEA_01739</name>
</gene>
<accession>K1UPN2</accession>
<protein>
    <recommendedName>
        <fullName evidence="2">Sugar ABC transporter substrate-binding protein</fullName>
    </recommendedName>
</protein>
<proteinExistence type="predicted"/>
<organism evidence="1">
    <name type="scientific">human gut metagenome</name>
    <dbReference type="NCBI Taxonomy" id="408170"/>
    <lineage>
        <taxon>unclassified sequences</taxon>
        <taxon>metagenomes</taxon>
        <taxon>organismal metagenomes</taxon>
    </lineage>
</organism>
<comment type="caution">
    <text evidence="1">The sequence shown here is derived from an EMBL/GenBank/DDBJ whole genome shotgun (WGS) entry which is preliminary data.</text>
</comment>
<sequence>GIVLGQEEREETADRYKGFEDAIKDSGMKVAWKYNGIENKDIVKIVNRRSKVDAIVVLDNYSLDDLGENAREDSYNGAKIYGVGTNVESLVLVDYGKVECVIIPDGYEMGYKSVKEITERLNHTFYVMKSTNVEHKIVYKKDLFTTDIERFLYSYE</sequence>
<evidence type="ECO:0008006" key="2">
    <source>
        <dbReference type="Google" id="ProtNLM"/>
    </source>
</evidence>
<feature type="non-terminal residue" evidence="1">
    <location>
        <position position="1"/>
    </location>
</feature>
<dbReference type="AlphaFoldDB" id="K1UPN2"/>
<dbReference type="InterPro" id="IPR028082">
    <property type="entry name" value="Peripla_BP_I"/>
</dbReference>
<name>K1UPN2_9ZZZZ</name>
<reference evidence="1" key="1">
    <citation type="journal article" date="2013" name="Environ. Microbiol.">
        <title>Microbiota from the distal guts of lean and obese adolescents exhibit partial functional redundancy besides clear differences in community structure.</title>
        <authorList>
            <person name="Ferrer M."/>
            <person name="Ruiz A."/>
            <person name="Lanza F."/>
            <person name="Haange S.B."/>
            <person name="Oberbach A."/>
            <person name="Till H."/>
            <person name="Bargiela R."/>
            <person name="Campoy C."/>
            <person name="Segura M.T."/>
            <person name="Richter M."/>
            <person name="von Bergen M."/>
            <person name="Seifert J."/>
            <person name="Suarez A."/>
        </authorList>
    </citation>
    <scope>NUCLEOTIDE SEQUENCE</scope>
</reference>
<evidence type="ECO:0000313" key="1">
    <source>
        <dbReference type="EMBL" id="EKC80100.1"/>
    </source>
</evidence>